<keyword evidence="8" id="KW-0966">Cell projection</keyword>
<evidence type="ECO:0000313" key="9">
    <source>
        <dbReference type="Proteomes" id="UP000005234"/>
    </source>
</evidence>
<comment type="subcellular location">
    <subcellularLocation>
        <location evidence="7">Cell membrane</location>
    </subcellularLocation>
    <subcellularLocation>
        <location evidence="7">Bacterial flagellum basal body</location>
    </subcellularLocation>
</comment>
<keyword evidence="8" id="KW-0969">Cilium</keyword>
<dbReference type="PANTHER" id="PTHR38766">
    <property type="entry name" value="FLAGELLAR PROTEIN FLIO"/>
    <property type="match status" value="1"/>
</dbReference>
<dbReference type="InterPro" id="IPR022781">
    <property type="entry name" value="Flagellar_biosynth_FliO"/>
</dbReference>
<dbReference type="AlphaFoldDB" id="H8L3E9"/>
<dbReference type="RefSeq" id="WP_014403474.1">
    <property type="nucleotide sequence ID" value="NC_017033.1"/>
</dbReference>
<keyword evidence="5 7" id="KW-0975">Bacterial flagellum</keyword>
<dbReference type="PANTHER" id="PTHR38766:SF1">
    <property type="entry name" value="FLAGELLAR PROTEIN FLIO"/>
    <property type="match status" value="1"/>
</dbReference>
<proteinExistence type="inferred from homology"/>
<gene>
    <name evidence="8" type="ordered locus">Fraau_2087</name>
</gene>
<dbReference type="GO" id="GO:0009425">
    <property type="term" value="C:bacterial-type flagellum basal body"/>
    <property type="evidence" value="ECO:0007669"/>
    <property type="project" value="UniProtKB-SubCell"/>
</dbReference>
<dbReference type="eggNOG" id="COG3190">
    <property type="taxonomic scope" value="Bacteria"/>
</dbReference>
<keyword evidence="1 7" id="KW-1003">Cell membrane</keyword>
<keyword evidence="3 7" id="KW-1133">Transmembrane helix</keyword>
<name>H8L3E9_FRAAD</name>
<dbReference type="InterPro" id="IPR052205">
    <property type="entry name" value="FliO/MopB"/>
</dbReference>
<dbReference type="Pfam" id="PF04347">
    <property type="entry name" value="FliO"/>
    <property type="match status" value="1"/>
</dbReference>
<organism evidence="8 9">
    <name type="scientific">Frateuria aurantia (strain ATCC 33424 / DSM 6220 / KCTC 2777 / LMG 1558 / NBRC 3245 / NCIMB 13370)</name>
    <name type="common">Acetobacter aurantius</name>
    <dbReference type="NCBI Taxonomy" id="767434"/>
    <lineage>
        <taxon>Bacteria</taxon>
        <taxon>Pseudomonadati</taxon>
        <taxon>Pseudomonadota</taxon>
        <taxon>Gammaproteobacteria</taxon>
        <taxon>Lysobacterales</taxon>
        <taxon>Rhodanobacteraceae</taxon>
        <taxon>Frateuria</taxon>
    </lineage>
</organism>
<evidence type="ECO:0000256" key="6">
    <source>
        <dbReference type="ARBA" id="ARBA00037937"/>
    </source>
</evidence>
<evidence type="ECO:0000256" key="2">
    <source>
        <dbReference type="ARBA" id="ARBA00022692"/>
    </source>
</evidence>
<evidence type="ECO:0000256" key="7">
    <source>
        <dbReference type="RuleBase" id="RU362064"/>
    </source>
</evidence>
<keyword evidence="9" id="KW-1185">Reference proteome</keyword>
<accession>H8L3E9</accession>
<keyword evidence="2 7" id="KW-0812">Transmembrane</keyword>
<protein>
    <recommendedName>
        <fullName evidence="7">Flagellar protein</fullName>
    </recommendedName>
</protein>
<keyword evidence="4 7" id="KW-0472">Membrane</keyword>
<dbReference type="EMBL" id="CP003350">
    <property type="protein sequence ID" value="AFC86471.1"/>
    <property type="molecule type" value="Genomic_DNA"/>
</dbReference>
<evidence type="ECO:0000256" key="3">
    <source>
        <dbReference type="ARBA" id="ARBA00022989"/>
    </source>
</evidence>
<dbReference type="STRING" id="767434.Fraau_2087"/>
<dbReference type="OrthoDB" id="5741235at2"/>
<evidence type="ECO:0000256" key="4">
    <source>
        <dbReference type="ARBA" id="ARBA00023136"/>
    </source>
</evidence>
<comment type="similarity">
    <text evidence="6 7">Belongs to the FliO/MopB family.</text>
</comment>
<evidence type="ECO:0000313" key="8">
    <source>
        <dbReference type="EMBL" id="AFC86471.1"/>
    </source>
</evidence>
<dbReference type="GO" id="GO:0044781">
    <property type="term" value="P:bacterial-type flagellum organization"/>
    <property type="evidence" value="ECO:0007669"/>
    <property type="project" value="UniProtKB-UniRule"/>
</dbReference>
<dbReference type="KEGG" id="fau:Fraau_2087"/>
<sequence length="143" mass="15023">MMALAWPPSPAVAHSVAAPALAPLSGTALGADVLRMAASLAAVVALILLLGWLTRRLQQASALRAGGPARRLRQLETLNIGLKERVVLVRVDHQDILLGSSPQGLRTLHVLPAVDPAAEPPPPAPTPAPGGFDAVLKRWMRPR</sequence>
<dbReference type="Proteomes" id="UP000005234">
    <property type="component" value="Chromosome"/>
</dbReference>
<reference evidence="8" key="1">
    <citation type="submission" date="2012-02" db="EMBL/GenBank/DDBJ databases">
        <title>The complete genome of Frateuria aurantia DSM 6220.</title>
        <authorList>
            <consortium name="US DOE Joint Genome Institute (JGI-PGF)"/>
            <person name="Lucas S."/>
            <person name="Copeland A."/>
            <person name="Lapidus A."/>
            <person name="Glavina del Rio T."/>
            <person name="Dalin E."/>
            <person name="Tice H."/>
            <person name="Bruce D."/>
            <person name="Goodwin L."/>
            <person name="Pitluck S."/>
            <person name="Peters L."/>
            <person name="Ovchinnikova G."/>
            <person name="Teshima H."/>
            <person name="Kyrpides N."/>
            <person name="Mavromatis K."/>
            <person name="Ivanova N."/>
            <person name="Brettin T."/>
            <person name="Detter J.C."/>
            <person name="Han C."/>
            <person name="Larimer F."/>
            <person name="Land M."/>
            <person name="Hauser L."/>
            <person name="Markowitz V."/>
            <person name="Cheng J.-F."/>
            <person name="Hugenholtz P."/>
            <person name="Woyke T."/>
            <person name="Wu D."/>
            <person name="Brambilla E."/>
            <person name="Klenk H.-P."/>
            <person name="Eisen J.A."/>
        </authorList>
    </citation>
    <scope>NUCLEOTIDE SEQUENCE</scope>
    <source>
        <strain evidence="8">DSM 6220</strain>
    </source>
</reference>
<feature type="transmembrane region" description="Helical" evidence="7">
    <location>
        <begin position="33"/>
        <end position="54"/>
    </location>
</feature>
<evidence type="ECO:0000256" key="5">
    <source>
        <dbReference type="ARBA" id="ARBA00023143"/>
    </source>
</evidence>
<evidence type="ECO:0000256" key="1">
    <source>
        <dbReference type="ARBA" id="ARBA00022475"/>
    </source>
</evidence>
<keyword evidence="8" id="KW-0282">Flagellum</keyword>
<dbReference type="NCBIfam" id="TIGR03500">
    <property type="entry name" value="FliO_TIGR"/>
    <property type="match status" value="1"/>
</dbReference>
<dbReference type="GO" id="GO:0005886">
    <property type="term" value="C:plasma membrane"/>
    <property type="evidence" value="ECO:0007669"/>
    <property type="project" value="UniProtKB-SubCell"/>
</dbReference>
<dbReference type="HOGENOM" id="CLU_113213_1_2_6"/>